<dbReference type="Proteomes" id="UP001055658">
    <property type="component" value="Chromosome"/>
</dbReference>
<proteinExistence type="predicted"/>
<protein>
    <submittedName>
        <fullName evidence="2">DUF3885 domain-containing protein</fullName>
    </submittedName>
</protein>
<organism evidence="2 3">
    <name type="scientific">Microbulbifer variabilis</name>
    <dbReference type="NCBI Taxonomy" id="266805"/>
    <lineage>
        <taxon>Bacteria</taxon>
        <taxon>Pseudomonadati</taxon>
        <taxon>Pseudomonadota</taxon>
        <taxon>Gammaproteobacteria</taxon>
        <taxon>Cellvibrionales</taxon>
        <taxon>Microbulbiferaceae</taxon>
        <taxon>Microbulbifer</taxon>
    </lineage>
</organism>
<evidence type="ECO:0000259" key="1">
    <source>
        <dbReference type="Pfam" id="PF13021"/>
    </source>
</evidence>
<name>A0ABY4VES4_9GAMM</name>
<reference evidence="2" key="1">
    <citation type="submission" date="2022-02" db="EMBL/GenBank/DDBJ databases">
        <title>Coral-associated bacteria.</title>
        <authorList>
            <person name="Tang K."/>
            <person name="Wang X."/>
        </authorList>
    </citation>
    <scope>NUCLEOTIDE SEQUENCE</scope>
    <source>
        <strain evidence="2">SCSIO 43006</strain>
    </source>
</reference>
<keyword evidence="3" id="KW-1185">Reference proteome</keyword>
<evidence type="ECO:0000313" key="3">
    <source>
        <dbReference type="Proteomes" id="UP001055658"/>
    </source>
</evidence>
<sequence>MLGVPKPSTIASKAAWTSALCAPAGYDGVKATMNIRESIQSQFSGKAFERPLFYAHKGGLRFELSLGGDWLDQFDLALRKSHEICEEIFDKEIVACYRIFSNEPLVSSISTFRELRNIGLFPKKVKEKEHWLERVAVDEGWIEGETEDYWHTIAIKLPKSSLKKLLWCSMAQDLGVKPCPLVNIYLFDLTKGVEAWPYDVRGMDVIGNKAILFQLYKKFDSYLLDYDREMMDTNFG</sequence>
<gene>
    <name evidence="2" type="ORF">MJO52_05000</name>
</gene>
<accession>A0ABY4VES4</accession>
<feature type="domain" description="DUF3885" evidence="1">
    <location>
        <begin position="37"/>
        <end position="227"/>
    </location>
</feature>
<dbReference type="RefSeq" id="WP_252084848.1">
    <property type="nucleotide sequence ID" value="NZ_CP092418.1"/>
</dbReference>
<dbReference type="Pfam" id="PF13021">
    <property type="entry name" value="DUF3885"/>
    <property type="match status" value="1"/>
</dbReference>
<dbReference type="EMBL" id="CP092418">
    <property type="protein sequence ID" value="USD22490.1"/>
    <property type="molecule type" value="Genomic_DNA"/>
</dbReference>
<dbReference type="InterPro" id="IPR024976">
    <property type="entry name" value="DUF3885"/>
</dbReference>
<evidence type="ECO:0000313" key="2">
    <source>
        <dbReference type="EMBL" id="USD22490.1"/>
    </source>
</evidence>